<name>A0A841HIN7_9GAMM</name>
<sequence>MSRHQTSRVTSIFALALLTVATIGGCSSRVSEPVAGRYRAVLELPGGDAPFGLDIAREDEKTVLYLSNGTERTRVANVTVHDGELSAVFPGYENTLRAKVSRDALDGNVTLIKAGGVEQVIPFRAKLNETWRFYPESLTDNPDVAGRWEVTLTDSEGKATKAVALLEQSHDRVSGTVMTPTGDHRFLDGQIHGNELQLSTFAGGLAYLYKLQVVDGALQGDYWQGLKSHEQVAASRNDNAELEHIETTLKSDDRFNFTFKDVDGNDVALNDERFRGKVVVVTLGGTWCPNCHDEAAFLVPYYREIEAQGFEVIALMFERHGEFEKAATAVRGFRRDLGIPYTTLIAGVADDEDPERKLPTLSGVYGYPTAIFVDRTGHIRKIHTGFSGPATGKHYDEQIADFKALVEQLLKEPATAS</sequence>
<evidence type="ECO:0000313" key="2">
    <source>
        <dbReference type="EMBL" id="MBB6092877.1"/>
    </source>
</evidence>
<dbReference type="RefSeq" id="WP_184330724.1">
    <property type="nucleotide sequence ID" value="NZ_JACHHZ010000002.1"/>
</dbReference>
<dbReference type="Pfam" id="PF00578">
    <property type="entry name" value="AhpC-TSA"/>
    <property type="match status" value="1"/>
</dbReference>
<dbReference type="PROSITE" id="PS51352">
    <property type="entry name" value="THIOREDOXIN_2"/>
    <property type="match status" value="1"/>
</dbReference>
<evidence type="ECO:0000313" key="3">
    <source>
        <dbReference type="Proteomes" id="UP000588068"/>
    </source>
</evidence>
<keyword evidence="3" id="KW-1185">Reference proteome</keyword>
<dbReference type="PROSITE" id="PS51257">
    <property type="entry name" value="PROKAR_LIPOPROTEIN"/>
    <property type="match status" value="1"/>
</dbReference>
<evidence type="ECO:0000259" key="1">
    <source>
        <dbReference type="PROSITE" id="PS51352"/>
    </source>
</evidence>
<dbReference type="InterPro" id="IPR036249">
    <property type="entry name" value="Thioredoxin-like_sf"/>
</dbReference>
<keyword evidence="2" id="KW-0413">Isomerase</keyword>
<dbReference type="InterPro" id="IPR013766">
    <property type="entry name" value="Thioredoxin_domain"/>
</dbReference>
<dbReference type="EMBL" id="JACHHZ010000002">
    <property type="protein sequence ID" value="MBB6092877.1"/>
    <property type="molecule type" value="Genomic_DNA"/>
</dbReference>
<reference evidence="2 3" key="1">
    <citation type="submission" date="2020-08" db="EMBL/GenBank/DDBJ databases">
        <title>Genomic Encyclopedia of Type Strains, Phase IV (KMG-IV): sequencing the most valuable type-strain genomes for metagenomic binning, comparative biology and taxonomic classification.</title>
        <authorList>
            <person name="Goeker M."/>
        </authorList>
    </citation>
    <scope>NUCLEOTIDE SEQUENCE [LARGE SCALE GENOMIC DNA]</scope>
    <source>
        <strain evidence="2 3">DSM 26723</strain>
    </source>
</reference>
<proteinExistence type="predicted"/>
<dbReference type="AlphaFoldDB" id="A0A841HIN7"/>
<dbReference type="GO" id="GO:0016853">
    <property type="term" value="F:isomerase activity"/>
    <property type="evidence" value="ECO:0007669"/>
    <property type="project" value="UniProtKB-KW"/>
</dbReference>
<dbReference type="Gene3D" id="3.40.30.10">
    <property type="entry name" value="Glutaredoxin"/>
    <property type="match status" value="1"/>
</dbReference>
<dbReference type="PANTHER" id="PTHR42852:SF13">
    <property type="entry name" value="PROTEIN DIPZ"/>
    <property type="match status" value="1"/>
</dbReference>
<gene>
    <name evidence="2" type="ORF">HNQ60_001755</name>
</gene>
<dbReference type="Proteomes" id="UP000588068">
    <property type="component" value="Unassembled WGS sequence"/>
</dbReference>
<dbReference type="GO" id="GO:0016491">
    <property type="term" value="F:oxidoreductase activity"/>
    <property type="evidence" value="ECO:0007669"/>
    <property type="project" value="InterPro"/>
</dbReference>
<accession>A0A841HIN7</accession>
<dbReference type="CDD" id="cd02966">
    <property type="entry name" value="TlpA_like_family"/>
    <property type="match status" value="1"/>
</dbReference>
<dbReference type="InterPro" id="IPR050553">
    <property type="entry name" value="Thioredoxin_ResA/DsbE_sf"/>
</dbReference>
<comment type="caution">
    <text evidence="2">The sequence shown here is derived from an EMBL/GenBank/DDBJ whole genome shotgun (WGS) entry which is preliminary data.</text>
</comment>
<dbReference type="PANTHER" id="PTHR42852">
    <property type="entry name" value="THIOL:DISULFIDE INTERCHANGE PROTEIN DSBE"/>
    <property type="match status" value="1"/>
</dbReference>
<organism evidence="2 3">
    <name type="scientific">Povalibacter uvarum</name>
    <dbReference type="NCBI Taxonomy" id="732238"/>
    <lineage>
        <taxon>Bacteria</taxon>
        <taxon>Pseudomonadati</taxon>
        <taxon>Pseudomonadota</taxon>
        <taxon>Gammaproteobacteria</taxon>
        <taxon>Steroidobacterales</taxon>
        <taxon>Steroidobacteraceae</taxon>
        <taxon>Povalibacter</taxon>
    </lineage>
</organism>
<protein>
    <submittedName>
        <fullName evidence="2">Thiol-disulfide isomerase/thioredoxin</fullName>
    </submittedName>
</protein>
<dbReference type="SUPFAM" id="SSF52833">
    <property type="entry name" value="Thioredoxin-like"/>
    <property type="match status" value="1"/>
</dbReference>
<dbReference type="GO" id="GO:0016209">
    <property type="term" value="F:antioxidant activity"/>
    <property type="evidence" value="ECO:0007669"/>
    <property type="project" value="InterPro"/>
</dbReference>
<feature type="domain" description="Thioredoxin" evidence="1">
    <location>
        <begin position="248"/>
        <end position="411"/>
    </location>
</feature>
<dbReference type="InterPro" id="IPR000866">
    <property type="entry name" value="AhpC/TSA"/>
</dbReference>